<dbReference type="GO" id="GO:0005886">
    <property type="term" value="C:plasma membrane"/>
    <property type="evidence" value="ECO:0007669"/>
    <property type="project" value="UniProtKB-SubCell"/>
</dbReference>
<proteinExistence type="predicted"/>
<keyword evidence="2" id="KW-0813">Transport</keyword>
<feature type="transmembrane region" description="Helical" evidence="8">
    <location>
        <begin position="67"/>
        <end position="94"/>
    </location>
</feature>
<keyword evidence="6 8" id="KW-1133">Transmembrane helix</keyword>
<name>A0A2V4DUY3_9GAMM</name>
<evidence type="ECO:0000256" key="4">
    <source>
        <dbReference type="ARBA" id="ARBA00022741"/>
    </source>
</evidence>
<organism evidence="11 12">
    <name type="scientific">Gilliamella apicola</name>
    <dbReference type="NCBI Taxonomy" id="1196095"/>
    <lineage>
        <taxon>Bacteria</taxon>
        <taxon>Pseudomonadati</taxon>
        <taxon>Pseudomonadota</taxon>
        <taxon>Gammaproteobacteria</taxon>
        <taxon>Orbales</taxon>
        <taxon>Orbaceae</taxon>
        <taxon>Gilliamella</taxon>
    </lineage>
</organism>
<keyword evidence="5 11" id="KW-0067">ATP-binding</keyword>
<dbReference type="Gene3D" id="3.40.50.300">
    <property type="entry name" value="P-loop containing nucleotide triphosphate hydrolases"/>
    <property type="match status" value="1"/>
</dbReference>
<dbReference type="AlphaFoldDB" id="A0A2V4DUY3"/>
<feature type="domain" description="ABC transmembrane type-1" evidence="10">
    <location>
        <begin position="22"/>
        <end position="299"/>
    </location>
</feature>
<dbReference type="InterPro" id="IPR036640">
    <property type="entry name" value="ABC1_TM_sf"/>
</dbReference>
<evidence type="ECO:0000256" key="2">
    <source>
        <dbReference type="ARBA" id="ARBA00022448"/>
    </source>
</evidence>
<evidence type="ECO:0000256" key="3">
    <source>
        <dbReference type="ARBA" id="ARBA00022692"/>
    </source>
</evidence>
<evidence type="ECO:0000256" key="5">
    <source>
        <dbReference type="ARBA" id="ARBA00022840"/>
    </source>
</evidence>
<dbReference type="CDD" id="cd07346">
    <property type="entry name" value="ABC_6TM_exporters"/>
    <property type="match status" value="1"/>
</dbReference>
<feature type="transmembrane region" description="Helical" evidence="8">
    <location>
        <begin position="20"/>
        <end position="47"/>
    </location>
</feature>
<evidence type="ECO:0000313" key="12">
    <source>
        <dbReference type="Proteomes" id="UP000247483"/>
    </source>
</evidence>
<feature type="transmembrane region" description="Helical" evidence="8">
    <location>
        <begin position="143"/>
        <end position="163"/>
    </location>
</feature>
<dbReference type="Gene3D" id="1.20.1560.10">
    <property type="entry name" value="ABC transporter type 1, transmembrane domain"/>
    <property type="match status" value="1"/>
</dbReference>
<feature type="transmembrane region" description="Helical" evidence="8">
    <location>
        <begin position="282"/>
        <end position="308"/>
    </location>
</feature>
<evidence type="ECO:0000313" key="11">
    <source>
        <dbReference type="EMBL" id="PXZ04492.1"/>
    </source>
</evidence>
<dbReference type="EMBL" id="QGLP01000005">
    <property type="protein sequence ID" value="PXZ04492.1"/>
    <property type="molecule type" value="Genomic_DNA"/>
</dbReference>
<feature type="transmembrane region" description="Helical" evidence="8">
    <location>
        <begin position="169"/>
        <end position="186"/>
    </location>
</feature>
<reference evidence="11 12" key="1">
    <citation type="submission" date="2018-05" db="EMBL/GenBank/DDBJ databases">
        <title>Reference genomes for bee gut microbiota database.</title>
        <authorList>
            <person name="Ellegaard K.M."/>
        </authorList>
    </citation>
    <scope>NUCLEOTIDE SEQUENCE [LARGE SCALE GENOMIC DNA]</scope>
    <source>
        <strain evidence="11 12">ESL0177</strain>
    </source>
</reference>
<dbReference type="InterPro" id="IPR003593">
    <property type="entry name" value="AAA+_ATPase"/>
</dbReference>
<dbReference type="GO" id="GO:0005524">
    <property type="term" value="F:ATP binding"/>
    <property type="evidence" value="ECO:0007669"/>
    <property type="project" value="UniProtKB-KW"/>
</dbReference>
<keyword evidence="7 8" id="KW-0472">Membrane</keyword>
<dbReference type="GO" id="GO:0015421">
    <property type="term" value="F:ABC-type oligopeptide transporter activity"/>
    <property type="evidence" value="ECO:0007669"/>
    <property type="project" value="TreeGrafter"/>
</dbReference>
<dbReference type="SUPFAM" id="SSF52540">
    <property type="entry name" value="P-loop containing nucleoside triphosphate hydrolases"/>
    <property type="match status" value="1"/>
</dbReference>
<dbReference type="InterPro" id="IPR011527">
    <property type="entry name" value="ABC1_TM_dom"/>
</dbReference>
<dbReference type="PROSITE" id="PS50893">
    <property type="entry name" value="ABC_TRANSPORTER_2"/>
    <property type="match status" value="1"/>
</dbReference>
<dbReference type="GO" id="GO:0016887">
    <property type="term" value="F:ATP hydrolysis activity"/>
    <property type="evidence" value="ECO:0007669"/>
    <property type="project" value="InterPro"/>
</dbReference>
<dbReference type="InterPro" id="IPR027417">
    <property type="entry name" value="P-loop_NTPase"/>
</dbReference>
<evidence type="ECO:0000256" key="7">
    <source>
        <dbReference type="ARBA" id="ARBA00023136"/>
    </source>
</evidence>
<evidence type="ECO:0000256" key="8">
    <source>
        <dbReference type="SAM" id="Phobius"/>
    </source>
</evidence>
<keyword evidence="4" id="KW-0547">Nucleotide-binding</keyword>
<dbReference type="InterPro" id="IPR039421">
    <property type="entry name" value="Type_1_exporter"/>
</dbReference>
<evidence type="ECO:0000259" key="10">
    <source>
        <dbReference type="PROSITE" id="PS50929"/>
    </source>
</evidence>
<dbReference type="SUPFAM" id="SSF90123">
    <property type="entry name" value="ABC transporter transmembrane region"/>
    <property type="match status" value="1"/>
</dbReference>
<dbReference type="Pfam" id="PF00664">
    <property type="entry name" value="ABC_membrane"/>
    <property type="match status" value="1"/>
</dbReference>
<dbReference type="PROSITE" id="PS00211">
    <property type="entry name" value="ABC_TRANSPORTER_1"/>
    <property type="match status" value="1"/>
</dbReference>
<dbReference type="PANTHER" id="PTHR43394">
    <property type="entry name" value="ATP-DEPENDENT PERMEASE MDL1, MITOCHONDRIAL"/>
    <property type="match status" value="1"/>
</dbReference>
<accession>A0A2V4DUY3</accession>
<keyword evidence="3 8" id="KW-0812">Transmembrane</keyword>
<feature type="transmembrane region" description="Helical" evidence="8">
    <location>
        <begin position="254"/>
        <end position="276"/>
    </location>
</feature>
<dbReference type="Pfam" id="PF00005">
    <property type="entry name" value="ABC_tran"/>
    <property type="match status" value="1"/>
</dbReference>
<dbReference type="SMART" id="SM00382">
    <property type="entry name" value="AAA"/>
    <property type="match status" value="1"/>
</dbReference>
<evidence type="ECO:0000256" key="6">
    <source>
        <dbReference type="ARBA" id="ARBA00022989"/>
    </source>
</evidence>
<gene>
    <name evidence="11" type="ORF">DKK79_09070</name>
</gene>
<dbReference type="InterPro" id="IPR003439">
    <property type="entry name" value="ABC_transporter-like_ATP-bd"/>
</dbReference>
<dbReference type="PANTHER" id="PTHR43394:SF1">
    <property type="entry name" value="ATP-BINDING CASSETTE SUB-FAMILY B MEMBER 10, MITOCHONDRIAL"/>
    <property type="match status" value="1"/>
</dbReference>
<dbReference type="FunFam" id="3.40.50.300:FF:000287">
    <property type="entry name" value="Multidrug ABC transporter ATP-binding protein"/>
    <property type="match status" value="1"/>
</dbReference>
<evidence type="ECO:0000256" key="1">
    <source>
        <dbReference type="ARBA" id="ARBA00004651"/>
    </source>
</evidence>
<dbReference type="RefSeq" id="WP_110423786.1">
    <property type="nucleotide sequence ID" value="NZ_QGLP01000005.1"/>
</dbReference>
<protein>
    <submittedName>
        <fullName evidence="11">ABC transporter ATP-binding protein</fullName>
    </submittedName>
</protein>
<dbReference type="InterPro" id="IPR017871">
    <property type="entry name" value="ABC_transporter-like_CS"/>
</dbReference>
<dbReference type="Proteomes" id="UP000247483">
    <property type="component" value="Unassembled WGS sequence"/>
</dbReference>
<comment type="subcellular location">
    <subcellularLocation>
        <location evidence="1">Cell membrane</location>
        <topology evidence="1">Multi-pass membrane protein</topology>
    </subcellularLocation>
</comment>
<dbReference type="PROSITE" id="PS50929">
    <property type="entry name" value="ABC_TM1F"/>
    <property type="match status" value="1"/>
</dbReference>
<comment type="caution">
    <text evidence="11">The sequence shown here is derived from an EMBL/GenBank/DDBJ whole genome shotgun (WGS) entry which is preliminary data.</text>
</comment>
<sequence>MKTSNPTYRLWQLTFRYKIIIILSCLFSILSVATAFIPFISVYYIVYEIITALVNHQLLNSELIISYGWLAFIAAASSIFFNFLALCCSHIAAFKTLYHLKYNFVRYLSCLPLGFYTAHSSGELRKIVDDDIEKIEIFIAHQLPDIIGSFATPVIILIILAFFDWRLGLATLVPIILAYIVLISGYRRKGIKNNMQEFQKRLVDMSNASVEYIRGITVVKAFNQTFFSFKRFYESIKAYEQYCLRFINCFKYHMAFFILILNNIYLFIVPVIILLLGVTDNYANFILASIFYLIFSLALPAPFFKLLYVSQGLQRAVKSVENMDNILNTKPLVEPELGLEVDNYDIRFNEVTFTYDTNEASDAPENNALNNISFDAKQGTTTALVGLSGSGKSTVSLLIPRFFDPNKGSITIGGVDIRQMKSDYLLSLVSFVFQDVFLFKQTILDNIKIGKPDASLDEVIVAAKAAQCHEFIERLPDGYQSVIGAKGIHLSGGEMQRLAIARALLKNSPILILDEATSFADPENEYKIQLALKVLMEGKTVIMIAHRLSTIKDADQIVVLDKGNLVEKGTHDELIDRQQTYCKMWQYYKQTLDWQMDGSCGNDEVAHV</sequence>
<evidence type="ECO:0000259" key="9">
    <source>
        <dbReference type="PROSITE" id="PS50893"/>
    </source>
</evidence>
<feature type="domain" description="ABC transporter" evidence="9">
    <location>
        <begin position="346"/>
        <end position="587"/>
    </location>
</feature>